<name>U2XP78_9PROT</name>
<dbReference type="AlphaFoldDB" id="U2XP78"/>
<dbReference type="RefSeq" id="WP_021776895.1">
    <property type="nucleotide sequence ID" value="NZ_AWXE01000003.1"/>
</dbReference>
<feature type="domain" description="DUF5681" evidence="2">
    <location>
        <begin position="4"/>
        <end position="61"/>
    </location>
</feature>
<evidence type="ECO:0000256" key="1">
    <source>
        <dbReference type="SAM" id="MobiDB-lite"/>
    </source>
</evidence>
<keyword evidence="4" id="KW-1185">Reference proteome</keyword>
<protein>
    <submittedName>
        <fullName evidence="3">DNA repair protein RecO Recombination protein O</fullName>
    </submittedName>
</protein>
<reference evidence="3 4" key="1">
    <citation type="journal article" date="2014" name="FEMS Microbiol. Ecol.">
        <title>Genomic differentiation among two strains of the PS1 clade isolated from geographically separated marine habitats.</title>
        <authorList>
            <person name="Jimenez-Infante F."/>
            <person name="Ngugi D.K."/>
            <person name="Alam I."/>
            <person name="Rashid M."/>
            <person name="Baalawi W."/>
            <person name="Kamau A.A."/>
            <person name="Bajic V.B."/>
            <person name="Stingl U."/>
        </authorList>
    </citation>
    <scope>NUCLEOTIDE SEQUENCE [LARGE SCALE GENOMIC DNA]</scope>
    <source>
        <strain evidence="3 4">RS24</strain>
    </source>
</reference>
<gene>
    <name evidence="3" type="primary">recO</name>
    <name evidence="3" type="ORF">RS24_00863</name>
</gene>
<evidence type="ECO:0000259" key="2">
    <source>
        <dbReference type="Pfam" id="PF18932"/>
    </source>
</evidence>
<sequence>MRDKTGRFIKGYSGNPGGRPKDEHNVIELARSYTTEALETLVKLMRDGKDERVRGTAAQALLDRGWGKPKVEVLTDKSDYLTALLEVQSSIIEHRSQSGHNSSQI</sequence>
<evidence type="ECO:0000313" key="4">
    <source>
        <dbReference type="Proteomes" id="UP000016762"/>
    </source>
</evidence>
<dbReference type="InterPro" id="IPR043736">
    <property type="entry name" value="DUF5681"/>
</dbReference>
<dbReference type="Pfam" id="PF18932">
    <property type="entry name" value="DUF5681"/>
    <property type="match status" value="1"/>
</dbReference>
<accession>U2XP78</accession>
<dbReference type="eggNOG" id="ENOG5033ADZ">
    <property type="taxonomic scope" value="Bacteria"/>
</dbReference>
<evidence type="ECO:0000313" key="3">
    <source>
        <dbReference type="EMBL" id="ERL46942.1"/>
    </source>
</evidence>
<feature type="region of interest" description="Disordered" evidence="1">
    <location>
        <begin position="1"/>
        <end position="23"/>
    </location>
</feature>
<dbReference type="Proteomes" id="UP000016762">
    <property type="component" value="Unassembled WGS sequence"/>
</dbReference>
<dbReference type="EMBL" id="AWXE01000003">
    <property type="protein sequence ID" value="ERL46942.1"/>
    <property type="molecule type" value="Genomic_DNA"/>
</dbReference>
<dbReference type="STRING" id="1397666.RS24_00863"/>
<organism evidence="3 4">
    <name type="scientific">Candidatus Micropelagius thuwalensis</name>
    <dbReference type="NCBI Taxonomy" id="1397666"/>
    <lineage>
        <taxon>Bacteria</taxon>
        <taxon>Pseudomonadati</taxon>
        <taxon>Pseudomonadota</taxon>
        <taxon>Alphaproteobacteria</taxon>
        <taxon>PS1 clade</taxon>
        <taxon>Candidatus Micropelagius</taxon>
    </lineage>
</organism>
<comment type="caution">
    <text evidence="3">The sequence shown here is derived from an EMBL/GenBank/DDBJ whole genome shotgun (WGS) entry which is preliminary data.</text>
</comment>
<proteinExistence type="predicted"/>